<dbReference type="Gene3D" id="3.40.50.150">
    <property type="entry name" value="Vaccinia Virus protein VP39"/>
    <property type="match status" value="1"/>
</dbReference>
<keyword evidence="3" id="KW-1185">Reference proteome</keyword>
<evidence type="ECO:0000256" key="1">
    <source>
        <dbReference type="SAM" id="MobiDB-lite"/>
    </source>
</evidence>
<organism evidence="2 3">
    <name type="scientific">Aeromicrobium phoceense</name>
    <dbReference type="NCBI Taxonomy" id="2754045"/>
    <lineage>
        <taxon>Bacteria</taxon>
        <taxon>Bacillati</taxon>
        <taxon>Actinomycetota</taxon>
        <taxon>Actinomycetes</taxon>
        <taxon>Propionibacteriales</taxon>
        <taxon>Nocardioidaceae</taxon>
        <taxon>Aeromicrobium</taxon>
    </lineage>
</organism>
<gene>
    <name evidence="2" type="ORF">H1W00_02055</name>
</gene>
<feature type="compositionally biased region" description="Basic residues" evidence="1">
    <location>
        <begin position="315"/>
        <end position="326"/>
    </location>
</feature>
<evidence type="ECO:0000313" key="2">
    <source>
        <dbReference type="EMBL" id="MBA4607256.1"/>
    </source>
</evidence>
<keyword evidence="2" id="KW-0808">Transferase</keyword>
<dbReference type="SUPFAM" id="SSF53335">
    <property type="entry name" value="S-adenosyl-L-methionine-dependent methyltransferases"/>
    <property type="match status" value="1"/>
</dbReference>
<dbReference type="GO" id="GO:0032259">
    <property type="term" value="P:methylation"/>
    <property type="evidence" value="ECO:0007669"/>
    <property type="project" value="UniProtKB-KW"/>
</dbReference>
<reference evidence="2 3" key="1">
    <citation type="submission" date="2020-07" db="EMBL/GenBank/DDBJ databases">
        <title>Draft genome and description of Aeromicrobium phoceense strain Marseille-Q0843 isolated from healthy skin swab.</title>
        <authorList>
            <person name="Boxberger M."/>
            <person name="La Scola B."/>
        </authorList>
    </citation>
    <scope>NUCLEOTIDE SEQUENCE [LARGE SCALE GENOMIC DNA]</scope>
    <source>
        <strain evidence="2 3">Marseille-Q0843</strain>
    </source>
</reference>
<dbReference type="RefSeq" id="WP_181753193.1">
    <property type="nucleotide sequence ID" value="NZ_JACEOG010000001.1"/>
</dbReference>
<dbReference type="PANTHER" id="PTHR43861">
    <property type="entry name" value="TRANS-ACONITATE 2-METHYLTRANSFERASE-RELATED"/>
    <property type="match status" value="1"/>
</dbReference>
<dbReference type="InterPro" id="IPR029063">
    <property type="entry name" value="SAM-dependent_MTases_sf"/>
</dbReference>
<dbReference type="AlphaFoldDB" id="A0A838XF06"/>
<keyword evidence="2" id="KW-0489">Methyltransferase</keyword>
<dbReference type="EMBL" id="JACEOG010000001">
    <property type="protein sequence ID" value="MBA4607256.1"/>
    <property type="molecule type" value="Genomic_DNA"/>
</dbReference>
<dbReference type="Pfam" id="PF13489">
    <property type="entry name" value="Methyltransf_23"/>
    <property type="match status" value="1"/>
</dbReference>
<evidence type="ECO:0000313" key="3">
    <source>
        <dbReference type="Proteomes" id="UP000550354"/>
    </source>
</evidence>
<accession>A0A838XF06</accession>
<name>A0A838XF06_9ACTN</name>
<dbReference type="Proteomes" id="UP000550354">
    <property type="component" value="Unassembled WGS sequence"/>
</dbReference>
<feature type="region of interest" description="Disordered" evidence="1">
    <location>
        <begin position="298"/>
        <end position="326"/>
    </location>
</feature>
<sequence length="326" mass="35362">MSHYAVEIDPTNLNTSHAQVIDLLGDAHRVLDVGCWAGDLGRVLIERGCRVSGFELDAEAAAIAAEHLESVVVGDLDAAPLSGHFEAGSFDAIIFADVLEHVMDPVSVLADSARLLAPGGRIVISIPNVTHGSLRLALLQGRWRTTDTGLLDHTHIRFFSREGLLQMVADAGLVTDELRGTTADPLGVEVDVDPHALPTGVLAWIRTQPDAMVYQFQLAVRPPRAGEVPTTPELVVGKDPRWVRPGPDAEHVMTAAWRAQLVERDRIIGLETTAAVAAAETRRLQGMVKRLRAQVRELEKPAAPPAPASGALRRTAGRVRRRLRRR</sequence>
<dbReference type="CDD" id="cd02440">
    <property type="entry name" value="AdoMet_MTases"/>
    <property type="match status" value="1"/>
</dbReference>
<protein>
    <submittedName>
        <fullName evidence="2">Class I SAM-dependent methyltransferase</fullName>
    </submittedName>
</protein>
<proteinExistence type="predicted"/>
<dbReference type="GO" id="GO:0008168">
    <property type="term" value="F:methyltransferase activity"/>
    <property type="evidence" value="ECO:0007669"/>
    <property type="project" value="UniProtKB-KW"/>
</dbReference>
<comment type="caution">
    <text evidence="2">The sequence shown here is derived from an EMBL/GenBank/DDBJ whole genome shotgun (WGS) entry which is preliminary data.</text>
</comment>